<name>A0A3Q4G4G6_NEOBR</name>
<dbReference type="Ensembl" id="ENSNBRT00000003485.1">
    <property type="protein sequence ID" value="ENSNBRP00000003365.1"/>
    <property type="gene ID" value="ENSNBRG00000002712.1"/>
</dbReference>
<dbReference type="CDD" id="cd06468">
    <property type="entry name" value="p23_CacyBP"/>
    <property type="match status" value="1"/>
</dbReference>
<dbReference type="InterPro" id="IPR007052">
    <property type="entry name" value="CS_dom"/>
</dbReference>
<dbReference type="InterPro" id="IPR008978">
    <property type="entry name" value="HSP20-like_chaperone"/>
</dbReference>
<dbReference type="Pfam" id="PF04969">
    <property type="entry name" value="CS"/>
    <property type="match status" value="1"/>
</dbReference>
<organism evidence="2 3">
    <name type="scientific">Neolamprologus brichardi</name>
    <name type="common">Fairy cichlid</name>
    <name type="synonym">Lamprologus brichardi</name>
    <dbReference type="NCBI Taxonomy" id="32507"/>
    <lineage>
        <taxon>Eukaryota</taxon>
        <taxon>Metazoa</taxon>
        <taxon>Chordata</taxon>
        <taxon>Craniata</taxon>
        <taxon>Vertebrata</taxon>
        <taxon>Euteleostomi</taxon>
        <taxon>Actinopterygii</taxon>
        <taxon>Neopterygii</taxon>
        <taxon>Teleostei</taxon>
        <taxon>Neoteleostei</taxon>
        <taxon>Acanthomorphata</taxon>
        <taxon>Ovalentaria</taxon>
        <taxon>Cichlomorphae</taxon>
        <taxon>Cichliformes</taxon>
        <taxon>Cichlidae</taxon>
        <taxon>African cichlids</taxon>
        <taxon>Pseudocrenilabrinae</taxon>
        <taxon>Lamprologini</taxon>
        <taxon>Neolamprologus</taxon>
    </lineage>
</organism>
<dbReference type="GeneTree" id="ENSGT00390000016470"/>
<dbReference type="GO" id="GO:0007507">
    <property type="term" value="P:heart development"/>
    <property type="evidence" value="ECO:0007669"/>
    <property type="project" value="TreeGrafter"/>
</dbReference>
<sequence length="124" mass="14492">MRSRAGEGKKQYFKIVHMCIIFSAAWDQSDKFVKIYLALKDVHKISADNVEVKFTERSFSVLVKDLDGKNHEMTVLNLLYPINEQDSYKKDFGSNQSFYFLRLPLHILHHINSSKPCYLLQPSH</sequence>
<dbReference type="InterPro" id="IPR037893">
    <property type="entry name" value="CS_CacyBP"/>
</dbReference>
<dbReference type="Gene3D" id="2.60.40.790">
    <property type="match status" value="1"/>
</dbReference>
<keyword evidence="3" id="KW-1185">Reference proteome</keyword>
<dbReference type="PANTHER" id="PTHR13164">
    <property type="entry name" value="CALICYLIN BINDING PROTEIN"/>
    <property type="match status" value="1"/>
</dbReference>
<dbReference type="GO" id="GO:0031625">
    <property type="term" value="F:ubiquitin protein ligase binding"/>
    <property type="evidence" value="ECO:0007669"/>
    <property type="project" value="InterPro"/>
</dbReference>
<dbReference type="PROSITE" id="PS51203">
    <property type="entry name" value="CS"/>
    <property type="match status" value="1"/>
</dbReference>
<feature type="domain" description="CS" evidence="1">
    <location>
        <begin position="19"/>
        <end position="119"/>
    </location>
</feature>
<dbReference type="STRING" id="32507.ENSNBRP00000003365"/>
<evidence type="ECO:0000313" key="2">
    <source>
        <dbReference type="Ensembl" id="ENSNBRP00000003365.1"/>
    </source>
</evidence>
<dbReference type="GO" id="GO:0015631">
    <property type="term" value="F:tubulin binding"/>
    <property type="evidence" value="ECO:0007669"/>
    <property type="project" value="InterPro"/>
</dbReference>
<dbReference type="PANTHER" id="PTHR13164:SF3">
    <property type="entry name" value="CALCYCLIN-BINDING PROTEIN"/>
    <property type="match status" value="1"/>
</dbReference>
<proteinExistence type="predicted"/>
<protein>
    <recommendedName>
        <fullName evidence="1">CS domain-containing protein</fullName>
    </recommendedName>
</protein>
<reference evidence="2" key="1">
    <citation type="submission" date="2025-08" db="UniProtKB">
        <authorList>
            <consortium name="Ensembl"/>
        </authorList>
    </citation>
    <scope>IDENTIFICATION</scope>
</reference>
<dbReference type="Bgee" id="ENSNBRG00000002712">
    <property type="expression patterns" value="Expressed in testis and 4 other cell types or tissues"/>
</dbReference>
<dbReference type="GO" id="GO:0005634">
    <property type="term" value="C:nucleus"/>
    <property type="evidence" value="ECO:0007669"/>
    <property type="project" value="TreeGrafter"/>
</dbReference>
<accession>A0A3Q4G4G6</accession>
<dbReference type="Proteomes" id="UP000261580">
    <property type="component" value="Unassembled WGS sequence"/>
</dbReference>
<dbReference type="GO" id="GO:0044548">
    <property type="term" value="F:S100 protein binding"/>
    <property type="evidence" value="ECO:0007669"/>
    <property type="project" value="InterPro"/>
</dbReference>
<reference evidence="2" key="2">
    <citation type="submission" date="2025-09" db="UniProtKB">
        <authorList>
            <consortium name="Ensembl"/>
        </authorList>
    </citation>
    <scope>IDENTIFICATION</scope>
</reference>
<evidence type="ECO:0000259" key="1">
    <source>
        <dbReference type="PROSITE" id="PS51203"/>
    </source>
</evidence>
<dbReference type="AlphaFoldDB" id="A0A3Q4G4G6"/>
<dbReference type="SUPFAM" id="SSF49764">
    <property type="entry name" value="HSP20-like chaperones"/>
    <property type="match status" value="1"/>
</dbReference>
<evidence type="ECO:0000313" key="3">
    <source>
        <dbReference type="Proteomes" id="UP000261580"/>
    </source>
</evidence>
<dbReference type="InterPro" id="IPR052289">
    <property type="entry name" value="Calcyclin-binding_UBL-bridge"/>
</dbReference>